<evidence type="ECO:0000313" key="3">
    <source>
        <dbReference type="EMBL" id="KAK2896955.1"/>
    </source>
</evidence>
<feature type="domain" description="DH" evidence="2">
    <location>
        <begin position="162"/>
        <end position="335"/>
    </location>
</feature>
<evidence type="ECO:0000259" key="2">
    <source>
        <dbReference type="PROSITE" id="PS50010"/>
    </source>
</evidence>
<accession>A0AA88PVC5</accession>
<dbReference type="Proteomes" id="UP001187343">
    <property type="component" value="Unassembled WGS sequence"/>
</dbReference>
<dbReference type="PROSITE" id="PS50010">
    <property type="entry name" value="DH_2"/>
    <property type="match status" value="1"/>
</dbReference>
<name>A0AA88PVC5_9TELE</name>
<feature type="region of interest" description="Disordered" evidence="1">
    <location>
        <begin position="86"/>
        <end position="117"/>
    </location>
</feature>
<dbReference type="InterPro" id="IPR035899">
    <property type="entry name" value="DBL_dom_sf"/>
</dbReference>
<feature type="compositionally biased region" description="Polar residues" evidence="1">
    <location>
        <begin position="101"/>
        <end position="111"/>
    </location>
</feature>
<evidence type="ECO:0000313" key="4">
    <source>
        <dbReference type="Proteomes" id="UP001187343"/>
    </source>
</evidence>
<dbReference type="InterPro" id="IPR042849">
    <property type="entry name" value="ARHGEF33"/>
</dbReference>
<reference evidence="3" key="1">
    <citation type="submission" date="2023-08" db="EMBL/GenBank/DDBJ databases">
        <title>Chromosome-level Genome Assembly of mud carp (Cirrhinus molitorella).</title>
        <authorList>
            <person name="Liu H."/>
        </authorList>
    </citation>
    <scope>NUCLEOTIDE SEQUENCE</scope>
    <source>
        <strain evidence="3">Prfri</strain>
        <tissue evidence="3">Muscle</tissue>
    </source>
</reference>
<organism evidence="3 4">
    <name type="scientific">Cirrhinus molitorella</name>
    <name type="common">mud carp</name>
    <dbReference type="NCBI Taxonomy" id="172907"/>
    <lineage>
        <taxon>Eukaryota</taxon>
        <taxon>Metazoa</taxon>
        <taxon>Chordata</taxon>
        <taxon>Craniata</taxon>
        <taxon>Vertebrata</taxon>
        <taxon>Euteleostomi</taxon>
        <taxon>Actinopterygii</taxon>
        <taxon>Neopterygii</taxon>
        <taxon>Teleostei</taxon>
        <taxon>Ostariophysi</taxon>
        <taxon>Cypriniformes</taxon>
        <taxon>Cyprinidae</taxon>
        <taxon>Labeoninae</taxon>
        <taxon>Labeonini</taxon>
        <taxon>Cirrhinus</taxon>
    </lineage>
</organism>
<proteinExistence type="predicted"/>
<dbReference type="GO" id="GO:0005085">
    <property type="term" value="F:guanyl-nucleotide exchange factor activity"/>
    <property type="evidence" value="ECO:0007669"/>
    <property type="project" value="InterPro"/>
</dbReference>
<sequence>MKSHEGELEREISKVQGMVCELRAGFSRALLELNQIQQGDTELQSQLEDTRHGCNKRALHLESLVLSLKEELEEVRCQFRQLCETQERKPPENPGGENNGVDDSSAGQSNGAAEAPPLSPVGGDFLIHCYLQGLKVWQWARQNTGTDSHSCHVTHSCLRRGRRRGVVEMLLQSERDYVSSLNQLYEKYKSAEQNVAFVKHIDQMLQRHLLFRNTLEERLTTDERSCAAGDAFLNLTGQNNKTFSDAYLGYMASLGTVLKTEISTTSPHINAQNTQEEKESFRLLSLLFAPVSRIHVYLNIIQALLRSSGAGHADWCSLQESERVLWDLCTSCHMTLAKAEPCEEGVGPEQGNRCCAESPDCGPSAFTKYCANTNADTASVTAGAGIDSTVHQRKCCRVGISRTLPRPSGILRNGREHMCDLPPGGWTAEYMWNGNARQSHRGPVCVPFPRHPREAGHFLNPVPPVGVGGNLTTAAKSQSSSAGLAVRVCGSPGLDGRVYTSDLYPPPHRLDDGDTDCDVADASVFDFSSVTTCSPDETLNRLRGAEARDEEDDEEDSEVPVLLKPSYTHNTSAVQTGGSVCMPWQIPRRAPIPAEVRIGAQGKTRAPKPHRIPASAFRPIWDPAYLQADVTPAKENSVSFSSTNQIINQQQETDQSRSAYRASGVQRAEAVWHDSEDSEGPCSHRCELKATEERRAEGVRVEPWLTFDLQPNKHPQQSLTVVKGLGAAFPSVNVLST</sequence>
<dbReference type="Gene3D" id="1.20.900.10">
    <property type="entry name" value="Dbl homology (DH) domain"/>
    <property type="match status" value="1"/>
</dbReference>
<keyword evidence="4" id="KW-1185">Reference proteome</keyword>
<dbReference type="PANTHER" id="PTHR46944">
    <property type="entry name" value="RHO GUANINE NUCLEOTIDE EXCHANGE FACTOR 33"/>
    <property type="match status" value="1"/>
</dbReference>
<protein>
    <recommendedName>
        <fullName evidence="2">DH domain-containing protein</fullName>
    </recommendedName>
</protein>
<dbReference type="SUPFAM" id="SSF48065">
    <property type="entry name" value="DBL homology domain (DH-domain)"/>
    <property type="match status" value="1"/>
</dbReference>
<dbReference type="EMBL" id="JAUYZG010000010">
    <property type="protein sequence ID" value="KAK2896955.1"/>
    <property type="molecule type" value="Genomic_DNA"/>
</dbReference>
<gene>
    <name evidence="3" type="ORF">Q8A67_011443</name>
</gene>
<dbReference type="AlphaFoldDB" id="A0AA88PVC5"/>
<dbReference type="InterPro" id="IPR000219">
    <property type="entry name" value="DH_dom"/>
</dbReference>
<dbReference type="Pfam" id="PF00621">
    <property type="entry name" value="RhoGEF"/>
    <property type="match status" value="1"/>
</dbReference>
<comment type="caution">
    <text evidence="3">The sequence shown here is derived from an EMBL/GenBank/DDBJ whole genome shotgun (WGS) entry which is preliminary data.</text>
</comment>
<evidence type="ECO:0000256" key="1">
    <source>
        <dbReference type="SAM" id="MobiDB-lite"/>
    </source>
</evidence>
<dbReference type="PANTHER" id="PTHR46944:SF1">
    <property type="entry name" value="RHO GUANINE NUCLEOTIDE EXCHANGE FACTOR 33"/>
    <property type="match status" value="1"/>
</dbReference>